<proteinExistence type="inferred from homology"/>
<dbReference type="SUPFAM" id="SSF46785">
    <property type="entry name" value="Winged helix' DNA-binding domain"/>
    <property type="match status" value="2"/>
</dbReference>
<keyword evidence="2" id="KW-0238">DNA-binding</keyword>
<dbReference type="Pfam" id="PF04157">
    <property type="entry name" value="EAP30"/>
    <property type="match status" value="1"/>
</dbReference>
<dbReference type="PANTHER" id="PTHR12806:SF0">
    <property type="entry name" value="VACUOLAR-SORTING PROTEIN SNF8"/>
    <property type="match status" value="1"/>
</dbReference>
<dbReference type="InterPro" id="IPR036390">
    <property type="entry name" value="WH_DNA-bd_sf"/>
</dbReference>
<dbReference type="InterPro" id="IPR040608">
    <property type="entry name" value="Snf8/Vps36"/>
</dbReference>
<name>A0A1E7FTM3_9STRA</name>
<dbReference type="KEGG" id="fcy:FRACYDRAFT_181090"/>
<evidence type="ECO:0000256" key="1">
    <source>
        <dbReference type="ARBA" id="ARBA00009834"/>
    </source>
</evidence>
<gene>
    <name evidence="2" type="ORF">FRACYDRAFT_181090</name>
</gene>
<dbReference type="PANTHER" id="PTHR12806">
    <property type="entry name" value="EAP30 SUBUNIT OF ELL COMPLEX"/>
    <property type="match status" value="1"/>
</dbReference>
<dbReference type="GO" id="GO:0000814">
    <property type="term" value="C:ESCRT II complex"/>
    <property type="evidence" value="ECO:0007669"/>
    <property type="project" value="InterPro"/>
</dbReference>
<accession>A0A1E7FTM3</accession>
<dbReference type="InterPro" id="IPR036388">
    <property type="entry name" value="WH-like_DNA-bd_sf"/>
</dbReference>
<dbReference type="EMBL" id="KV784354">
    <property type="protein sequence ID" value="OEU21496.1"/>
    <property type="molecule type" value="Genomic_DNA"/>
</dbReference>
<comment type="similarity">
    <text evidence="1">Belongs to the SNF8 family.</text>
</comment>
<dbReference type="Gene3D" id="6.10.140.180">
    <property type="match status" value="1"/>
</dbReference>
<dbReference type="GO" id="GO:0003677">
    <property type="term" value="F:DNA binding"/>
    <property type="evidence" value="ECO:0007669"/>
    <property type="project" value="UniProtKB-KW"/>
</dbReference>
<dbReference type="OrthoDB" id="283883at2759"/>
<evidence type="ECO:0000313" key="2">
    <source>
        <dbReference type="EMBL" id="OEU21496.1"/>
    </source>
</evidence>
<protein>
    <submittedName>
        <fullName evidence="2">Winged helix DNA-binding domain-containing protein</fullName>
    </submittedName>
</protein>
<sequence>MQSAVDTIEKLQIKLTDFAKKHQSDIQDDPAFRQQFLQMCAPLGIDPLVSQKGFWAKTLGVGIGDFYYELSVKVAEVCFATRTKNGGIMAVSEVCDTLNKNKNKNYNNSNSRSKKEQQLYSQNDITIAVKKLSTLGGGFRTIKVGKSDMIVSVPTELDNDHMEIMTLAAAHENGGGGQPSGCITVDDIKQQLRWSNDTGRIDRAISLLLNEGMVWKDDYHGISFYWFPSVWKEKMDIM</sequence>
<dbReference type="Gene3D" id="1.10.10.10">
    <property type="entry name" value="Winged helix-like DNA-binding domain superfamily/Winged helix DNA-binding domain"/>
    <property type="match status" value="2"/>
</dbReference>
<dbReference type="AlphaFoldDB" id="A0A1E7FTM3"/>
<evidence type="ECO:0000313" key="3">
    <source>
        <dbReference type="Proteomes" id="UP000095751"/>
    </source>
</evidence>
<dbReference type="InParanoid" id="A0A1E7FTM3"/>
<organism evidence="2 3">
    <name type="scientific">Fragilariopsis cylindrus CCMP1102</name>
    <dbReference type="NCBI Taxonomy" id="635003"/>
    <lineage>
        <taxon>Eukaryota</taxon>
        <taxon>Sar</taxon>
        <taxon>Stramenopiles</taxon>
        <taxon>Ochrophyta</taxon>
        <taxon>Bacillariophyta</taxon>
        <taxon>Bacillariophyceae</taxon>
        <taxon>Bacillariophycidae</taxon>
        <taxon>Bacillariales</taxon>
        <taxon>Bacillariaceae</taxon>
        <taxon>Fragilariopsis</taxon>
    </lineage>
</organism>
<reference evidence="2 3" key="1">
    <citation type="submission" date="2016-09" db="EMBL/GenBank/DDBJ databases">
        <title>Extensive genetic diversity and differential bi-allelic expression allows diatom success in the polar Southern Ocean.</title>
        <authorList>
            <consortium name="DOE Joint Genome Institute"/>
            <person name="Mock T."/>
            <person name="Otillar R.P."/>
            <person name="Strauss J."/>
            <person name="Dupont C."/>
            <person name="Frickenhaus S."/>
            <person name="Maumus F."/>
            <person name="Mcmullan M."/>
            <person name="Sanges R."/>
            <person name="Schmutz J."/>
            <person name="Toseland A."/>
            <person name="Valas R."/>
            <person name="Veluchamy A."/>
            <person name="Ward B.J."/>
            <person name="Allen A."/>
            <person name="Barry K."/>
            <person name="Falciatore A."/>
            <person name="Ferrante M."/>
            <person name="Fortunato A.E."/>
            <person name="Gloeckner G."/>
            <person name="Gruber A."/>
            <person name="Hipkin R."/>
            <person name="Janech M."/>
            <person name="Kroth P."/>
            <person name="Leese F."/>
            <person name="Lindquist E."/>
            <person name="Lyon B.R."/>
            <person name="Martin J."/>
            <person name="Mayer C."/>
            <person name="Parker M."/>
            <person name="Quesneville H."/>
            <person name="Raymond J."/>
            <person name="Uhlig C."/>
            <person name="Valentin K.U."/>
            <person name="Worden A.Z."/>
            <person name="Armbrust E.V."/>
            <person name="Bowler C."/>
            <person name="Green B."/>
            <person name="Moulton V."/>
            <person name="Van Oosterhout C."/>
            <person name="Grigoriev I."/>
        </authorList>
    </citation>
    <scope>NUCLEOTIDE SEQUENCE [LARGE SCALE GENOMIC DNA]</scope>
    <source>
        <strain evidence="2 3">CCMP1102</strain>
    </source>
</reference>
<dbReference type="Proteomes" id="UP000095751">
    <property type="component" value="Unassembled WGS sequence"/>
</dbReference>
<keyword evidence="3" id="KW-1185">Reference proteome</keyword>
<dbReference type="GO" id="GO:0043328">
    <property type="term" value="P:protein transport to vacuole involved in ubiquitin-dependent protein catabolic process via the multivesicular body sorting pathway"/>
    <property type="evidence" value="ECO:0007669"/>
    <property type="project" value="TreeGrafter"/>
</dbReference>
<dbReference type="InterPro" id="IPR016689">
    <property type="entry name" value="ESCRT-2_cplx_Snf8"/>
</dbReference>